<dbReference type="EMBL" id="JAVRRG010000096">
    <property type="protein sequence ID" value="KAK5086270.1"/>
    <property type="molecule type" value="Genomic_DNA"/>
</dbReference>
<dbReference type="PANTHER" id="PTHR33938:SF16">
    <property type="entry name" value="CARBOXYLIC ESTER HYDROLASE"/>
    <property type="match status" value="1"/>
</dbReference>
<name>A0ABR0K4J3_9EURO</name>
<keyword evidence="2" id="KW-0719">Serine esterase</keyword>
<dbReference type="EC" id="3.1.1.-" evidence="8"/>
<organism evidence="9 10">
    <name type="scientific">Lithohypha guttulata</name>
    <dbReference type="NCBI Taxonomy" id="1690604"/>
    <lineage>
        <taxon>Eukaryota</taxon>
        <taxon>Fungi</taxon>
        <taxon>Dikarya</taxon>
        <taxon>Ascomycota</taxon>
        <taxon>Pezizomycotina</taxon>
        <taxon>Eurotiomycetes</taxon>
        <taxon>Chaetothyriomycetidae</taxon>
        <taxon>Chaetothyriales</taxon>
        <taxon>Trichomeriaceae</taxon>
        <taxon>Lithohypha</taxon>
    </lineage>
</organism>
<feature type="chain" id="PRO_5044968665" description="Carboxylic ester hydrolase" evidence="8">
    <location>
        <begin position="20"/>
        <end position="580"/>
    </location>
</feature>
<evidence type="ECO:0000256" key="6">
    <source>
        <dbReference type="ARBA" id="ARBA00022837"/>
    </source>
</evidence>
<protein>
    <recommendedName>
        <fullName evidence="8">Carboxylic ester hydrolase</fullName>
        <ecNumber evidence="8">3.1.1.-</ecNumber>
    </recommendedName>
</protein>
<evidence type="ECO:0000256" key="1">
    <source>
        <dbReference type="ARBA" id="ARBA00006249"/>
    </source>
</evidence>
<evidence type="ECO:0000256" key="5">
    <source>
        <dbReference type="ARBA" id="ARBA00022801"/>
    </source>
</evidence>
<reference evidence="9 10" key="1">
    <citation type="submission" date="2023-08" db="EMBL/GenBank/DDBJ databases">
        <title>Black Yeasts Isolated from many extreme environments.</title>
        <authorList>
            <person name="Coleine C."/>
            <person name="Stajich J.E."/>
            <person name="Selbmann L."/>
        </authorList>
    </citation>
    <scope>NUCLEOTIDE SEQUENCE [LARGE SCALE GENOMIC DNA]</scope>
    <source>
        <strain evidence="9 10">CCFEE 5885</strain>
    </source>
</reference>
<keyword evidence="3" id="KW-0479">Metal-binding</keyword>
<feature type="signal peptide" evidence="8">
    <location>
        <begin position="1"/>
        <end position="19"/>
    </location>
</feature>
<evidence type="ECO:0000256" key="7">
    <source>
        <dbReference type="ARBA" id="ARBA00023157"/>
    </source>
</evidence>
<keyword evidence="6" id="KW-0106">Calcium</keyword>
<gene>
    <name evidence="9" type="ORF">LTR24_006915</name>
</gene>
<evidence type="ECO:0000256" key="3">
    <source>
        <dbReference type="ARBA" id="ARBA00022723"/>
    </source>
</evidence>
<evidence type="ECO:0000256" key="2">
    <source>
        <dbReference type="ARBA" id="ARBA00022487"/>
    </source>
</evidence>
<keyword evidence="5 8" id="KW-0378">Hydrolase</keyword>
<dbReference type="PANTHER" id="PTHR33938">
    <property type="entry name" value="FERULOYL ESTERASE B-RELATED"/>
    <property type="match status" value="1"/>
</dbReference>
<comment type="caution">
    <text evidence="9">The sequence shown here is derived from an EMBL/GenBank/DDBJ whole genome shotgun (WGS) entry which is preliminary data.</text>
</comment>
<keyword evidence="7" id="KW-1015">Disulfide bond</keyword>
<comment type="similarity">
    <text evidence="1 8">Belongs to the tannase family.</text>
</comment>
<evidence type="ECO:0000256" key="4">
    <source>
        <dbReference type="ARBA" id="ARBA00022729"/>
    </source>
</evidence>
<sequence>MQSRLWLSLLAASKAVAQSAHLSEVCTKSYVQASLPSDDLILGVTIDPTSVVASPVIGASVSNPNYYPNGTIDFCNVTFAYSHNGRNDRVQVWYYLPAPLDFQNRYLSTGGGGYAINSGSRLLPGGVMNGAVAGATDGGFGSFSTSFDEVFLLANGTINYQPLYMFGYQGIQELTVIGKQFTKQFFNISSTGTKLYAYYQGCSEGGREGWSQVQRFGEELDGAITGAPAFRFVHQQVQHLWSNVVEQTLDYFPPQCELDKIVNETITACDPLDGKTDGVVARTDLCKLSFDVNSTIGLPYSCPASEGSTMVFPPTNPVPAQNGTVTPQGIAVVREILNGMHDLEGRRVYFSYQPSASFADAQTSYDFDTNTWGLSISGLGGQFVEKYLFLQNASNIPNLNNVTYDTLKSWITQGWMKYEDSLQTTWPDLTPFHTAGGKVLHYHGESDNSIPTASSVRYWESVRKTMYPNTPYNESASALNAWYRLFLVPGMGHCAPNPLQPNGPYPQNNLPVLIDWVENGVEPVTLNATHLAGDLEGQSAEICAWPLRPLWRDGEEQCVYDQASIDSWHYDLDAFKVPVY</sequence>
<dbReference type="InterPro" id="IPR011118">
    <property type="entry name" value="Tannase/feruloyl_esterase"/>
</dbReference>
<evidence type="ECO:0000313" key="10">
    <source>
        <dbReference type="Proteomes" id="UP001345013"/>
    </source>
</evidence>
<accession>A0ABR0K4J3</accession>
<dbReference type="Proteomes" id="UP001345013">
    <property type="component" value="Unassembled WGS sequence"/>
</dbReference>
<keyword evidence="4 8" id="KW-0732">Signal</keyword>
<dbReference type="InterPro" id="IPR029058">
    <property type="entry name" value="AB_hydrolase_fold"/>
</dbReference>
<dbReference type="SUPFAM" id="SSF53474">
    <property type="entry name" value="alpha/beta-Hydrolases"/>
    <property type="match status" value="2"/>
</dbReference>
<evidence type="ECO:0000256" key="8">
    <source>
        <dbReference type="RuleBase" id="RU361238"/>
    </source>
</evidence>
<keyword evidence="10" id="KW-1185">Reference proteome</keyword>
<evidence type="ECO:0000313" key="9">
    <source>
        <dbReference type="EMBL" id="KAK5086270.1"/>
    </source>
</evidence>
<proteinExistence type="inferred from homology"/>
<dbReference type="Pfam" id="PF07519">
    <property type="entry name" value="Tannase"/>
    <property type="match status" value="1"/>
</dbReference>